<feature type="region of interest" description="Disordered" evidence="1">
    <location>
        <begin position="1"/>
        <end position="26"/>
    </location>
</feature>
<dbReference type="EMBL" id="VCHE01000046">
    <property type="protein sequence ID" value="KAB2574228.1"/>
    <property type="molecule type" value="Genomic_DNA"/>
</dbReference>
<sequence>MGLVEHRQAPAIPHRTAPPHLARRRPAPAVLARAVTAGARRRPPHVGDRARAMAAACVQVGGRDDEQRSLAVVPLPPGWVLLSGHLDLLPRPLPSPEKAREQAQRIG</sequence>
<proteinExistence type="predicted"/>
<dbReference type="Proteomes" id="UP000325902">
    <property type="component" value="Unassembled WGS sequence"/>
</dbReference>
<organism evidence="2 3">
    <name type="scientific">Lasiodiplodia theobromae</name>
    <dbReference type="NCBI Taxonomy" id="45133"/>
    <lineage>
        <taxon>Eukaryota</taxon>
        <taxon>Fungi</taxon>
        <taxon>Dikarya</taxon>
        <taxon>Ascomycota</taxon>
        <taxon>Pezizomycotina</taxon>
        <taxon>Dothideomycetes</taxon>
        <taxon>Dothideomycetes incertae sedis</taxon>
        <taxon>Botryosphaeriales</taxon>
        <taxon>Botryosphaeriaceae</taxon>
        <taxon>Lasiodiplodia</taxon>
    </lineage>
</organism>
<comment type="caution">
    <text evidence="2">The sequence shown here is derived from an EMBL/GenBank/DDBJ whole genome shotgun (WGS) entry which is preliminary data.</text>
</comment>
<accession>A0A5N5D8Y6</accession>
<evidence type="ECO:0000313" key="2">
    <source>
        <dbReference type="EMBL" id="KAB2574228.1"/>
    </source>
</evidence>
<dbReference type="AlphaFoldDB" id="A0A5N5D8Y6"/>
<name>A0A5N5D8Y6_9PEZI</name>
<reference evidence="2 3" key="1">
    <citation type="journal article" date="2019" name="Sci. Rep.">
        <title>A multi-omics analysis of the grapevine pathogen Lasiodiplodia theobromae reveals that temperature affects the expression of virulence- and pathogenicity-related genes.</title>
        <authorList>
            <person name="Felix C."/>
            <person name="Meneses R."/>
            <person name="Goncalves M.F.M."/>
            <person name="Tilleman L."/>
            <person name="Duarte A.S."/>
            <person name="Jorrin-Novo J.V."/>
            <person name="Van de Peer Y."/>
            <person name="Deforce D."/>
            <person name="Van Nieuwerburgh F."/>
            <person name="Esteves A.C."/>
            <person name="Alves A."/>
        </authorList>
    </citation>
    <scope>NUCLEOTIDE SEQUENCE [LARGE SCALE GENOMIC DNA]</scope>
    <source>
        <strain evidence="2 3">LA-SOL3</strain>
    </source>
</reference>
<evidence type="ECO:0000256" key="1">
    <source>
        <dbReference type="SAM" id="MobiDB-lite"/>
    </source>
</evidence>
<evidence type="ECO:0000313" key="3">
    <source>
        <dbReference type="Proteomes" id="UP000325902"/>
    </source>
</evidence>
<protein>
    <submittedName>
        <fullName evidence="2">Uncharacterized protein</fullName>
    </submittedName>
</protein>
<gene>
    <name evidence="2" type="ORF">DBV05_g7085</name>
</gene>
<keyword evidence="3" id="KW-1185">Reference proteome</keyword>